<dbReference type="OrthoDB" id="6603365at2759"/>
<evidence type="ECO:0000313" key="2">
    <source>
        <dbReference type="EMBL" id="CAH1714226.1"/>
    </source>
</evidence>
<evidence type="ECO:0000313" key="3">
    <source>
        <dbReference type="Proteomes" id="UP001154329"/>
    </source>
</evidence>
<reference evidence="2" key="1">
    <citation type="submission" date="2022-02" db="EMBL/GenBank/DDBJ databases">
        <authorList>
            <person name="King R."/>
        </authorList>
    </citation>
    <scope>NUCLEOTIDE SEQUENCE</scope>
</reference>
<feature type="coiled-coil region" evidence="1">
    <location>
        <begin position="64"/>
        <end position="91"/>
    </location>
</feature>
<proteinExistence type="predicted"/>
<evidence type="ECO:0000256" key="1">
    <source>
        <dbReference type="SAM" id="Coils"/>
    </source>
</evidence>
<keyword evidence="3" id="KW-1185">Reference proteome</keyword>
<gene>
    <name evidence="2" type="ORF">APHIGO_LOCUS2693</name>
</gene>
<keyword evidence="1" id="KW-0175">Coiled coil</keyword>
<dbReference type="AlphaFoldDB" id="A0A9P0IQQ0"/>
<organism evidence="2 3">
    <name type="scientific">Aphis gossypii</name>
    <name type="common">Cotton aphid</name>
    <dbReference type="NCBI Taxonomy" id="80765"/>
    <lineage>
        <taxon>Eukaryota</taxon>
        <taxon>Metazoa</taxon>
        <taxon>Ecdysozoa</taxon>
        <taxon>Arthropoda</taxon>
        <taxon>Hexapoda</taxon>
        <taxon>Insecta</taxon>
        <taxon>Pterygota</taxon>
        <taxon>Neoptera</taxon>
        <taxon>Paraneoptera</taxon>
        <taxon>Hemiptera</taxon>
        <taxon>Sternorrhyncha</taxon>
        <taxon>Aphidomorpha</taxon>
        <taxon>Aphidoidea</taxon>
        <taxon>Aphididae</taxon>
        <taxon>Aphidini</taxon>
        <taxon>Aphis</taxon>
        <taxon>Aphis</taxon>
    </lineage>
</organism>
<accession>A0A9P0IQQ0</accession>
<sequence length="136" mass="15868">MNHSNLIKSTPEDDYVSFMVYLRTNSVWKTVSDVFRMLNETRPEDPIEFFKANVKIDNSDSRAIEETRREIAEAEKKLKILKRDKLVLTANLDFLDKTIRGVNRKPNLGVRSTVDYAEYDDNETISETFSYSDHVL</sequence>
<dbReference type="Proteomes" id="UP001154329">
    <property type="component" value="Chromosome 1"/>
</dbReference>
<name>A0A9P0IQQ0_APHGO</name>
<reference evidence="2" key="2">
    <citation type="submission" date="2022-10" db="EMBL/GenBank/DDBJ databases">
        <authorList>
            <consortium name="ENA_rothamsted_submissions"/>
            <consortium name="culmorum"/>
            <person name="King R."/>
        </authorList>
    </citation>
    <scope>NUCLEOTIDE SEQUENCE</scope>
</reference>
<protein>
    <submittedName>
        <fullName evidence="2">Uncharacterized protein</fullName>
    </submittedName>
</protein>
<dbReference type="EMBL" id="OU899034">
    <property type="protein sequence ID" value="CAH1714226.1"/>
    <property type="molecule type" value="Genomic_DNA"/>
</dbReference>